<feature type="region of interest" description="Disordered" evidence="6">
    <location>
        <begin position="536"/>
        <end position="556"/>
    </location>
</feature>
<keyword evidence="5" id="KW-0325">Glycoprotein</keyword>
<evidence type="ECO:0000256" key="7">
    <source>
        <dbReference type="SAM" id="Phobius"/>
    </source>
</evidence>
<dbReference type="PANTHER" id="PTHR45974:SF266">
    <property type="entry name" value="LEUCINE-RICH REPEAT RECEPTOR PROTEIN KINASE HPCA1"/>
    <property type="match status" value="1"/>
</dbReference>
<evidence type="ECO:0000256" key="5">
    <source>
        <dbReference type="ARBA" id="ARBA00023180"/>
    </source>
</evidence>
<dbReference type="Proteomes" id="UP000760860">
    <property type="component" value="Unassembled WGS sequence"/>
</dbReference>
<organism evidence="9 10">
    <name type="scientific">Phytophthora cactorum</name>
    <dbReference type="NCBI Taxonomy" id="29920"/>
    <lineage>
        <taxon>Eukaryota</taxon>
        <taxon>Sar</taxon>
        <taxon>Stramenopiles</taxon>
        <taxon>Oomycota</taxon>
        <taxon>Peronosporomycetes</taxon>
        <taxon>Peronosporales</taxon>
        <taxon>Peronosporaceae</taxon>
        <taxon>Phytophthora</taxon>
    </lineage>
</organism>
<comment type="subcellular location">
    <subcellularLocation>
        <location evidence="1">Membrane</location>
    </subcellularLocation>
</comment>
<protein>
    <recommendedName>
        <fullName evidence="11">Leucine-rich repeat domain, L domain-like</fullName>
    </recommendedName>
</protein>
<sequence>MLAVVAIVVFIYEAMAQETAGSLSAWSSSSGSLKSSTGSEVGIVPATTVAQELAQEWFSANFCDNETQLAVGVDSDLKNLSSSDIICNGVPSLQRRSDELLPNFGCPDIFTAIDASCTCLDAGYNDSEVWEFRVTQRRSASDYPTALTSADILPVDSIRTMLVPSTLKTLRIIGDGNLPQDIEFTPEDRRIPGTILPIAISPNDSVSITTVEITNINMFSITLSASSFLPPTTTNLTLRNCNLFGFGFHFFDGVTNLQHLDLSSNSLTVPYAGSTTQSSCSNQFCAIETLNLTNNSLTTFPTVVLNIDNLQELYIAHNDITDFNISNSTFNVIQSLKAFESDLPDTSAICPGGTWQTAHSSKFCVANSTIAVSESSSGTCTQCITYVGIIGGCLIVALIVLLLWQRARSRRRALSASLVSSPSSYYLARSGNETVNIQISDKSTAEALLEDPVIITNRINYKEIKLGKCLSRGGFGLVFVGEYKGCIQTKSQMDIPPPLCNPSSGDQDALWSPVAVCTMRWCVWLSLLLSTSAAQSSSSSSTSSSGSGSSNGSDAGATTKAEILAQDWFQANSDENVTYLAVGVNSKLSNITDGDIICGKGVPSLQRRTTAALPNNGCPAIFTALNGSCTCLPDYNTTDSWEFFVTKKTTEIDYPLTMNDTEVLPIDTIRTLLVPSTVVSLSITGVGDGLQSISFVPQDVALPGSNIPVAVNADDARDVSSITAVRLENIDMSLIVMNTGHFFPSTTLNLTMRNCGLETFGFDFFQGLKTVEYLDFSENNLAKPYAGNTISKTCTTQFCAVQILNLTGNQLTSFPSVVFNLDDLSELYIRNNNFTDFNVTTSVFNSISALRAYESDRPDDSATCSNGTWKAAHRVKFCVLNDTADTEDSSSDSKVLAYIAMTAWAVMIVLFIVFVWMKCFHRPDLERMSSSSKMDSTRTSYLDETRREVNRALLDDPVIVTNRIEYKHLRLEAVELPSRRSDQIAAETCRRLKCF</sequence>
<keyword evidence="2 8" id="KW-0732">Signal</keyword>
<evidence type="ECO:0000256" key="1">
    <source>
        <dbReference type="ARBA" id="ARBA00004370"/>
    </source>
</evidence>
<evidence type="ECO:0000313" key="10">
    <source>
        <dbReference type="Proteomes" id="UP000760860"/>
    </source>
</evidence>
<evidence type="ECO:0000256" key="8">
    <source>
        <dbReference type="SAM" id="SignalP"/>
    </source>
</evidence>
<dbReference type="AlphaFoldDB" id="A0A8T1HWL2"/>
<evidence type="ECO:0000256" key="3">
    <source>
        <dbReference type="ARBA" id="ARBA00022737"/>
    </source>
</evidence>
<feature type="transmembrane region" description="Helical" evidence="7">
    <location>
        <begin position="384"/>
        <end position="404"/>
    </location>
</feature>
<dbReference type="GO" id="GO:0016020">
    <property type="term" value="C:membrane"/>
    <property type="evidence" value="ECO:0007669"/>
    <property type="project" value="UniProtKB-SubCell"/>
</dbReference>
<feature type="signal peptide" evidence="8">
    <location>
        <begin position="1"/>
        <end position="16"/>
    </location>
</feature>
<evidence type="ECO:0000256" key="4">
    <source>
        <dbReference type="ARBA" id="ARBA00023136"/>
    </source>
</evidence>
<keyword evidence="7" id="KW-1133">Transmembrane helix</keyword>
<evidence type="ECO:0000256" key="6">
    <source>
        <dbReference type="SAM" id="MobiDB-lite"/>
    </source>
</evidence>
<keyword evidence="7" id="KW-0812">Transmembrane</keyword>
<comment type="caution">
    <text evidence="9">The sequence shown here is derived from an EMBL/GenBank/DDBJ whole genome shotgun (WGS) entry which is preliminary data.</text>
</comment>
<evidence type="ECO:0000313" key="9">
    <source>
        <dbReference type="EMBL" id="KAG3216379.1"/>
    </source>
</evidence>
<dbReference type="PANTHER" id="PTHR45974">
    <property type="entry name" value="RECEPTOR-LIKE PROTEIN 55"/>
    <property type="match status" value="1"/>
</dbReference>
<dbReference type="InterPro" id="IPR032675">
    <property type="entry name" value="LRR_dom_sf"/>
</dbReference>
<dbReference type="EMBL" id="RCMV01000488">
    <property type="protein sequence ID" value="KAG3216379.1"/>
    <property type="molecule type" value="Genomic_DNA"/>
</dbReference>
<dbReference type="VEuPathDB" id="FungiDB:PC110_g18950"/>
<reference evidence="9" key="1">
    <citation type="submission" date="2018-05" db="EMBL/GenBank/DDBJ databases">
        <title>Effector identification in a new, highly contiguous assembly of the strawberry crown rot pathogen Phytophthora cactorum.</title>
        <authorList>
            <person name="Armitage A.D."/>
            <person name="Nellist C.F."/>
            <person name="Bates H."/>
            <person name="Vickerstaff R.J."/>
            <person name="Harrison R.J."/>
        </authorList>
    </citation>
    <scope>NUCLEOTIDE SEQUENCE</scope>
    <source>
        <strain evidence="9">P421</strain>
    </source>
</reference>
<dbReference type="Gene3D" id="3.80.10.10">
    <property type="entry name" value="Ribonuclease Inhibitor"/>
    <property type="match status" value="2"/>
</dbReference>
<feature type="chain" id="PRO_5035942505" description="Leucine-rich repeat domain, L domain-like" evidence="8">
    <location>
        <begin position="17"/>
        <end position="995"/>
    </location>
</feature>
<accession>A0A8T1HWL2</accession>
<name>A0A8T1HWL2_9STRA</name>
<proteinExistence type="predicted"/>
<feature type="transmembrane region" description="Helical" evidence="7">
    <location>
        <begin position="895"/>
        <end position="917"/>
    </location>
</feature>
<keyword evidence="4 7" id="KW-0472">Membrane</keyword>
<evidence type="ECO:0008006" key="11">
    <source>
        <dbReference type="Google" id="ProtNLM"/>
    </source>
</evidence>
<evidence type="ECO:0000256" key="2">
    <source>
        <dbReference type="ARBA" id="ARBA00022729"/>
    </source>
</evidence>
<gene>
    <name evidence="9" type="ORF">PC129_g12765</name>
</gene>
<dbReference type="SUPFAM" id="SSF52058">
    <property type="entry name" value="L domain-like"/>
    <property type="match status" value="1"/>
</dbReference>
<dbReference type="Pfam" id="PF00560">
    <property type="entry name" value="LRR_1"/>
    <property type="match status" value="1"/>
</dbReference>
<keyword evidence="3" id="KW-0677">Repeat</keyword>
<dbReference type="InterPro" id="IPR001611">
    <property type="entry name" value="Leu-rich_rpt"/>
</dbReference>
<dbReference type="VEuPathDB" id="FungiDB:PC110_g18949"/>